<dbReference type="Pfam" id="PF00106">
    <property type="entry name" value="adh_short"/>
    <property type="match status" value="1"/>
</dbReference>
<dbReference type="InterPro" id="IPR002347">
    <property type="entry name" value="SDR_fam"/>
</dbReference>
<reference evidence="4 5" key="1">
    <citation type="submission" date="2018-01" db="EMBL/GenBank/DDBJ databases">
        <title>Comparative genomics of Mycobacterium mucogenicum and Mycobacterium neoaurum clade members emphasizing tRNA and non-coding RNA.</title>
        <authorList>
            <person name="Behra P.R.K."/>
            <person name="Pettersson B.M.F."/>
            <person name="Das S."/>
            <person name="Dasgupta S."/>
            <person name="Kirsebom L.A."/>
        </authorList>
    </citation>
    <scope>NUCLEOTIDE SEQUENCE [LARGE SCALE GENOMIC DNA]</scope>
    <source>
        <strain evidence="4 5">DSM 45104</strain>
    </source>
</reference>
<comment type="similarity">
    <text evidence="1 3">Belongs to the short-chain dehydrogenases/reductases (SDR) family.</text>
</comment>
<protein>
    <submittedName>
        <fullName evidence="4">Short chain dehydrogenase</fullName>
    </submittedName>
</protein>
<dbReference type="AlphaFoldDB" id="A0A7I7ZVU3"/>
<comment type="caution">
    <text evidence="4">The sequence shown here is derived from an EMBL/GenBank/DDBJ whole genome shotgun (WGS) entry which is preliminary data.</text>
</comment>
<sequence>MAKAKRQNILITGASSGLGSGLAREFATRGATLGLCARRTERLEALAAELTQSNPTTTVHLKALDVTDHTSVFDVFRGFADEMGSIDRVIVNAGIGLGKALGTGGFDQNLATLQTNLIAGLAQIEAAMEIFRWQGSGHLVVMSSVSAFRGMRRSMTAYAASKAGLAMIAEGLRAELNGRSDIQITTLFPGYIRTELNEQVHAPFMVDAQTGCRALAQAIDKEPDTAIVPAWPWVPIATAMQHLPLSMVNRIT</sequence>
<dbReference type="NCBIfam" id="NF006099">
    <property type="entry name" value="PRK08251.1"/>
    <property type="match status" value="1"/>
</dbReference>
<dbReference type="RefSeq" id="WP_138250298.1">
    <property type="nucleotide sequence ID" value="NZ_AP022616.1"/>
</dbReference>
<proteinExistence type="inferred from homology"/>
<dbReference type="PANTHER" id="PTHR44196:SF1">
    <property type="entry name" value="DEHYDROGENASE_REDUCTASE SDR FAMILY MEMBER 7B"/>
    <property type="match status" value="1"/>
</dbReference>
<dbReference type="GO" id="GO:0016491">
    <property type="term" value="F:oxidoreductase activity"/>
    <property type="evidence" value="ECO:0007669"/>
    <property type="project" value="UniProtKB-KW"/>
</dbReference>
<dbReference type="GO" id="GO:0016020">
    <property type="term" value="C:membrane"/>
    <property type="evidence" value="ECO:0007669"/>
    <property type="project" value="TreeGrafter"/>
</dbReference>
<dbReference type="PRINTS" id="PR00081">
    <property type="entry name" value="GDHRDH"/>
</dbReference>
<evidence type="ECO:0000313" key="5">
    <source>
        <dbReference type="Proteomes" id="UP000309984"/>
    </source>
</evidence>
<dbReference type="EMBL" id="POTM01000051">
    <property type="protein sequence ID" value="TLH64037.1"/>
    <property type="molecule type" value="Genomic_DNA"/>
</dbReference>
<evidence type="ECO:0000256" key="2">
    <source>
        <dbReference type="ARBA" id="ARBA00023002"/>
    </source>
</evidence>
<organism evidence="4 5">
    <name type="scientific">Mycolicibacterium phocaicum</name>
    <dbReference type="NCBI Taxonomy" id="319706"/>
    <lineage>
        <taxon>Bacteria</taxon>
        <taxon>Bacillati</taxon>
        <taxon>Actinomycetota</taxon>
        <taxon>Actinomycetes</taxon>
        <taxon>Mycobacteriales</taxon>
        <taxon>Mycobacteriaceae</taxon>
        <taxon>Mycolicibacterium</taxon>
    </lineage>
</organism>
<gene>
    <name evidence="4" type="ORF">C1S79_20640</name>
</gene>
<dbReference type="SUPFAM" id="SSF51735">
    <property type="entry name" value="NAD(P)-binding Rossmann-fold domains"/>
    <property type="match status" value="1"/>
</dbReference>
<dbReference type="InterPro" id="IPR036291">
    <property type="entry name" value="NAD(P)-bd_dom_sf"/>
</dbReference>
<keyword evidence="2" id="KW-0560">Oxidoreductase</keyword>
<dbReference type="InterPro" id="IPR020904">
    <property type="entry name" value="Sc_DH/Rdtase_CS"/>
</dbReference>
<accession>A0A7I7ZVU3</accession>
<dbReference type="PRINTS" id="PR00080">
    <property type="entry name" value="SDRFAMILY"/>
</dbReference>
<dbReference type="Gene3D" id="3.40.50.720">
    <property type="entry name" value="NAD(P)-binding Rossmann-like Domain"/>
    <property type="match status" value="1"/>
</dbReference>
<dbReference type="PANTHER" id="PTHR44196">
    <property type="entry name" value="DEHYDROGENASE/REDUCTASE SDR FAMILY MEMBER 7B"/>
    <property type="match status" value="1"/>
</dbReference>
<dbReference type="PROSITE" id="PS00061">
    <property type="entry name" value="ADH_SHORT"/>
    <property type="match status" value="1"/>
</dbReference>
<evidence type="ECO:0000256" key="1">
    <source>
        <dbReference type="ARBA" id="ARBA00006484"/>
    </source>
</evidence>
<evidence type="ECO:0000313" key="4">
    <source>
        <dbReference type="EMBL" id="TLH64037.1"/>
    </source>
</evidence>
<name>A0A7I7ZVU3_9MYCO</name>
<dbReference type="Proteomes" id="UP000309984">
    <property type="component" value="Unassembled WGS sequence"/>
</dbReference>
<evidence type="ECO:0000256" key="3">
    <source>
        <dbReference type="RuleBase" id="RU000363"/>
    </source>
</evidence>
<keyword evidence="5" id="KW-1185">Reference proteome</keyword>